<dbReference type="Pfam" id="PF00293">
    <property type="entry name" value="NUDIX"/>
    <property type="match status" value="1"/>
</dbReference>
<dbReference type="GO" id="GO:0016787">
    <property type="term" value="F:hydrolase activity"/>
    <property type="evidence" value="ECO:0007669"/>
    <property type="project" value="UniProtKB-KW"/>
</dbReference>
<dbReference type="SUPFAM" id="SSF55811">
    <property type="entry name" value="Nudix"/>
    <property type="match status" value="1"/>
</dbReference>
<protein>
    <submittedName>
        <fullName evidence="4">NUDIX domain-containing protein</fullName>
    </submittedName>
</protein>
<evidence type="ECO:0000256" key="2">
    <source>
        <dbReference type="RuleBase" id="RU003476"/>
    </source>
</evidence>
<dbReference type="PANTHER" id="PTHR43736:SF1">
    <property type="entry name" value="DIHYDRONEOPTERIN TRIPHOSPHATE DIPHOSPHATASE"/>
    <property type="match status" value="1"/>
</dbReference>
<dbReference type="RefSeq" id="WP_168885711.1">
    <property type="nucleotide sequence ID" value="NZ_JABAIL010000018.1"/>
</dbReference>
<feature type="domain" description="Nudix hydrolase" evidence="3">
    <location>
        <begin position="73"/>
        <end position="202"/>
    </location>
</feature>
<dbReference type="CDD" id="cd03673">
    <property type="entry name" value="NUDIX_Ap6A_hydrolase"/>
    <property type="match status" value="1"/>
</dbReference>
<dbReference type="Proteomes" id="UP000585050">
    <property type="component" value="Unassembled WGS sequence"/>
</dbReference>
<dbReference type="AlphaFoldDB" id="A0A7X8SRM7"/>
<dbReference type="EMBL" id="JABAIL010000018">
    <property type="protein sequence ID" value="NLR95003.1"/>
    <property type="molecule type" value="Genomic_DNA"/>
</dbReference>
<sequence length="207" mass="24277">MHFYTGKIYFEIRAVHNKHPKEHQFVIFGNASAETVWSRYKSAAENDTVGQPKYLFYTINLEETKKQLLEKFQVRIAGGGVVFNQNDELLVIKRNGIFDIPKGHLDKGETIEECAVREVEEETGVKSTIEHLLIETFHTYLYKGKHVMKHTYWYKLKLNENHEVTLVPQQEEGIEEIHWMNIEKIKTTVWKNTYQSIKDVFLSCGVK</sequence>
<evidence type="ECO:0000259" key="3">
    <source>
        <dbReference type="PROSITE" id="PS51462"/>
    </source>
</evidence>
<comment type="similarity">
    <text evidence="2">Belongs to the Nudix hydrolase family.</text>
</comment>
<keyword evidence="5" id="KW-1185">Reference proteome</keyword>
<dbReference type="InterPro" id="IPR020476">
    <property type="entry name" value="Nudix_hydrolase"/>
</dbReference>
<name>A0A7X8SRM7_9BACT</name>
<comment type="caution">
    <text evidence="4">The sequence shown here is derived from an EMBL/GenBank/DDBJ whole genome shotgun (WGS) entry which is preliminary data.</text>
</comment>
<gene>
    <name evidence="4" type="ORF">HGP29_27610</name>
</gene>
<evidence type="ECO:0000313" key="5">
    <source>
        <dbReference type="Proteomes" id="UP000585050"/>
    </source>
</evidence>
<dbReference type="InterPro" id="IPR000086">
    <property type="entry name" value="NUDIX_hydrolase_dom"/>
</dbReference>
<reference evidence="4 5" key="1">
    <citation type="submission" date="2020-04" db="EMBL/GenBank/DDBJ databases">
        <title>Flammeovirga sp. SR4, a novel species isolated from seawater.</title>
        <authorList>
            <person name="Wang X."/>
        </authorList>
    </citation>
    <scope>NUCLEOTIDE SEQUENCE [LARGE SCALE GENOMIC DNA]</scope>
    <source>
        <strain evidence="4 5">SR4</strain>
    </source>
</reference>
<dbReference type="PRINTS" id="PR00502">
    <property type="entry name" value="NUDIXFAMILY"/>
</dbReference>
<organism evidence="4 5">
    <name type="scientific">Flammeovirga agarivorans</name>
    <dbReference type="NCBI Taxonomy" id="2726742"/>
    <lineage>
        <taxon>Bacteria</taxon>
        <taxon>Pseudomonadati</taxon>
        <taxon>Bacteroidota</taxon>
        <taxon>Cytophagia</taxon>
        <taxon>Cytophagales</taxon>
        <taxon>Flammeovirgaceae</taxon>
        <taxon>Flammeovirga</taxon>
    </lineage>
</organism>
<keyword evidence="1 2" id="KW-0378">Hydrolase</keyword>
<dbReference type="Gene3D" id="3.90.79.10">
    <property type="entry name" value="Nucleoside Triphosphate Pyrophosphohydrolase"/>
    <property type="match status" value="1"/>
</dbReference>
<dbReference type="PROSITE" id="PS00893">
    <property type="entry name" value="NUDIX_BOX"/>
    <property type="match status" value="1"/>
</dbReference>
<dbReference type="PROSITE" id="PS51462">
    <property type="entry name" value="NUDIX"/>
    <property type="match status" value="1"/>
</dbReference>
<evidence type="ECO:0000313" key="4">
    <source>
        <dbReference type="EMBL" id="NLR95003.1"/>
    </source>
</evidence>
<accession>A0A7X8SRM7</accession>
<dbReference type="InterPro" id="IPR020084">
    <property type="entry name" value="NUDIX_hydrolase_CS"/>
</dbReference>
<evidence type="ECO:0000256" key="1">
    <source>
        <dbReference type="ARBA" id="ARBA00022801"/>
    </source>
</evidence>
<proteinExistence type="inferred from homology"/>
<dbReference type="InterPro" id="IPR015797">
    <property type="entry name" value="NUDIX_hydrolase-like_dom_sf"/>
</dbReference>
<dbReference type="PANTHER" id="PTHR43736">
    <property type="entry name" value="ADP-RIBOSE PYROPHOSPHATASE"/>
    <property type="match status" value="1"/>
</dbReference>